<sequence length="74" mass="8221">MSKFILLLADRPSLFEFKSREPLGIYPIPVTIMKDIPQQANGREGCLLLGNLWTHANLLGVANMLLVVPCQAQD</sequence>
<accession>A0AA88ECN3</accession>
<evidence type="ECO:0000313" key="3">
    <source>
        <dbReference type="Proteomes" id="UP001187192"/>
    </source>
</evidence>
<organism evidence="2 3">
    <name type="scientific">Ficus carica</name>
    <name type="common">Common fig</name>
    <dbReference type="NCBI Taxonomy" id="3494"/>
    <lineage>
        <taxon>Eukaryota</taxon>
        <taxon>Viridiplantae</taxon>
        <taxon>Streptophyta</taxon>
        <taxon>Embryophyta</taxon>
        <taxon>Tracheophyta</taxon>
        <taxon>Spermatophyta</taxon>
        <taxon>Magnoliopsida</taxon>
        <taxon>eudicotyledons</taxon>
        <taxon>Gunneridae</taxon>
        <taxon>Pentapetalae</taxon>
        <taxon>rosids</taxon>
        <taxon>fabids</taxon>
        <taxon>Rosales</taxon>
        <taxon>Moraceae</taxon>
        <taxon>Ficeae</taxon>
        <taxon>Ficus</taxon>
    </lineage>
</organism>
<evidence type="ECO:0000313" key="2">
    <source>
        <dbReference type="EMBL" id="GMN72347.1"/>
    </source>
</evidence>
<dbReference type="EMBL" id="BTGU01015485">
    <property type="protein sequence ID" value="GMN72347.1"/>
    <property type="molecule type" value="Genomic_DNA"/>
</dbReference>
<dbReference type="Proteomes" id="UP001187192">
    <property type="component" value="Unassembled WGS sequence"/>
</dbReference>
<reference evidence="2" key="1">
    <citation type="submission" date="2023-07" db="EMBL/GenBank/DDBJ databases">
        <title>draft genome sequence of fig (Ficus carica).</title>
        <authorList>
            <person name="Takahashi T."/>
            <person name="Nishimura K."/>
        </authorList>
    </citation>
    <scope>NUCLEOTIDE SEQUENCE</scope>
</reference>
<keyword evidence="3" id="KW-1185">Reference proteome</keyword>
<dbReference type="EMBL" id="BTGU01015483">
    <property type="protein sequence ID" value="GMN72337.1"/>
    <property type="molecule type" value="Genomic_DNA"/>
</dbReference>
<gene>
    <name evidence="1" type="ORF">TIFTF001_054711</name>
    <name evidence="2" type="ORF">TIFTF001_054713</name>
</gene>
<dbReference type="AlphaFoldDB" id="A0AA88ECN3"/>
<name>A0AA88ECN3_FICCA</name>
<evidence type="ECO:0000313" key="1">
    <source>
        <dbReference type="EMBL" id="GMN72337.1"/>
    </source>
</evidence>
<proteinExistence type="predicted"/>
<comment type="caution">
    <text evidence="2">The sequence shown here is derived from an EMBL/GenBank/DDBJ whole genome shotgun (WGS) entry which is preliminary data.</text>
</comment>
<protein>
    <submittedName>
        <fullName evidence="2">Uncharacterized protein</fullName>
    </submittedName>
</protein>